<proteinExistence type="predicted"/>
<gene>
    <name evidence="2" type="ORF">ACFOOI_18150</name>
</gene>
<comment type="caution">
    <text evidence="2">The sequence shown here is derived from an EMBL/GenBank/DDBJ whole genome shotgun (WGS) entry which is preliminary data.</text>
</comment>
<organism evidence="2 3">
    <name type="scientific">Lacihabitans lacunae</name>
    <dbReference type="NCBI Taxonomy" id="1028214"/>
    <lineage>
        <taxon>Bacteria</taxon>
        <taxon>Pseudomonadati</taxon>
        <taxon>Bacteroidota</taxon>
        <taxon>Cytophagia</taxon>
        <taxon>Cytophagales</taxon>
        <taxon>Leadbetterellaceae</taxon>
        <taxon>Lacihabitans</taxon>
    </lineage>
</organism>
<keyword evidence="1" id="KW-0472">Membrane</keyword>
<feature type="transmembrane region" description="Helical" evidence="1">
    <location>
        <begin position="218"/>
        <end position="238"/>
    </location>
</feature>
<dbReference type="Proteomes" id="UP001595616">
    <property type="component" value="Unassembled WGS sequence"/>
</dbReference>
<dbReference type="RefSeq" id="WP_379839472.1">
    <property type="nucleotide sequence ID" value="NZ_JBHRYQ010000001.1"/>
</dbReference>
<evidence type="ECO:0000313" key="3">
    <source>
        <dbReference type="Proteomes" id="UP001595616"/>
    </source>
</evidence>
<keyword evidence="3" id="KW-1185">Reference proteome</keyword>
<evidence type="ECO:0008006" key="4">
    <source>
        <dbReference type="Google" id="ProtNLM"/>
    </source>
</evidence>
<feature type="transmembrane region" description="Helical" evidence="1">
    <location>
        <begin position="123"/>
        <end position="151"/>
    </location>
</feature>
<keyword evidence="1" id="KW-0812">Transmembrane</keyword>
<dbReference type="EMBL" id="JBHRYQ010000001">
    <property type="protein sequence ID" value="MFC3812589.1"/>
    <property type="molecule type" value="Genomic_DNA"/>
</dbReference>
<feature type="transmembrane region" description="Helical" evidence="1">
    <location>
        <begin position="77"/>
        <end position="102"/>
    </location>
</feature>
<reference evidence="3" key="1">
    <citation type="journal article" date="2019" name="Int. J. Syst. Evol. Microbiol.">
        <title>The Global Catalogue of Microorganisms (GCM) 10K type strain sequencing project: providing services to taxonomists for standard genome sequencing and annotation.</title>
        <authorList>
            <consortium name="The Broad Institute Genomics Platform"/>
            <consortium name="The Broad Institute Genome Sequencing Center for Infectious Disease"/>
            <person name="Wu L."/>
            <person name="Ma J."/>
        </authorList>
    </citation>
    <scope>NUCLEOTIDE SEQUENCE [LARGE SCALE GENOMIC DNA]</scope>
    <source>
        <strain evidence="3">CECT 7956</strain>
    </source>
</reference>
<accession>A0ABV7YZ50</accession>
<feature type="transmembrane region" description="Helical" evidence="1">
    <location>
        <begin position="163"/>
        <end position="184"/>
    </location>
</feature>
<sequence length="304" mass="35207">MFQILKNAFSSLQKKWPLVVLIYAVSFVLAFVVARPFYVTILNEANNSIALEQLLPKFDFMIFSDFMIQSGKAFRPFLPLIMILGVVYMAIQVFFAGGIIGEAKAYSEKFDLNRFWANSSKNFFKYALFLIFQLIFLLCLIAFSGMFFFIFASIGEGGNEKDYFFAMLPPILILLFFISFVIVLGDYARSMIFEDDNLKPWPAFWKSFGYIFKNMKTLVLFYFIILTGGLFSLLYLLLENAFGMTSGFSIFIVFIFQQILSFIRTFLKVLSQYITIPFLEKYPAPVRRIAPTENFDDENIVEEL</sequence>
<keyword evidence="1" id="KW-1133">Transmembrane helix</keyword>
<evidence type="ECO:0000313" key="2">
    <source>
        <dbReference type="EMBL" id="MFC3812589.1"/>
    </source>
</evidence>
<evidence type="ECO:0000256" key="1">
    <source>
        <dbReference type="SAM" id="Phobius"/>
    </source>
</evidence>
<name>A0ABV7YZ50_9BACT</name>
<protein>
    <recommendedName>
        <fullName evidence="4">Beta-carotene 15,15'-monooxygenase</fullName>
    </recommendedName>
</protein>
<feature type="transmembrane region" description="Helical" evidence="1">
    <location>
        <begin position="244"/>
        <end position="263"/>
    </location>
</feature>
<feature type="transmembrane region" description="Helical" evidence="1">
    <location>
        <begin position="16"/>
        <end position="38"/>
    </location>
</feature>